<dbReference type="GO" id="GO:1902201">
    <property type="term" value="P:negative regulation of bacterial-type flagellum-dependent cell motility"/>
    <property type="evidence" value="ECO:0007669"/>
    <property type="project" value="TreeGrafter"/>
</dbReference>
<sequence>MMQDRRSNCGFTSKLSTLKIVDSLAEITRYKDRELLERSLAVTLSELFLSDEFRFYRITTVDVDGIIELRLSLLTYANQGVVISEHQIHEHELPPWLLELVTQAVETQALVERHDPENAATHILYPVYTKHDDIYGMLLHKSKQASFESRRLIYGLLRIYSNYLSLLEESHRDTLTNLLNREILDSEITKIIVSNAQYHDYAAAKRRRTLDGSHAWLCLLDVDHFKRINDEWGHLYGDEVLILLARQLENIFRKEDLLFRYGGEEFVALFRTFSCEDAQMVCERTRNTIAQYSFPGVGRVTISIGVAEITRQPGSSIVLGQADKALYYAKEHGRNQSCFYDNLLAQGLIEPQTINQSKSSIDFF</sequence>
<dbReference type="Gene3D" id="3.30.70.270">
    <property type="match status" value="1"/>
</dbReference>
<dbReference type="OrthoDB" id="9812358at2"/>
<gene>
    <name evidence="5" type="ORF">CXB77_16300</name>
</gene>
<dbReference type="PANTHER" id="PTHR45138:SF9">
    <property type="entry name" value="DIGUANYLATE CYCLASE DGCM-RELATED"/>
    <property type="match status" value="1"/>
</dbReference>
<accession>A0A2S7XQ10</accession>
<evidence type="ECO:0000259" key="4">
    <source>
        <dbReference type="PROSITE" id="PS50887"/>
    </source>
</evidence>
<dbReference type="PANTHER" id="PTHR45138">
    <property type="entry name" value="REGULATORY COMPONENTS OF SENSORY TRANSDUCTION SYSTEM"/>
    <property type="match status" value="1"/>
</dbReference>
<evidence type="ECO:0000256" key="2">
    <source>
        <dbReference type="ARBA" id="ARBA00012528"/>
    </source>
</evidence>
<dbReference type="InterPro" id="IPR043128">
    <property type="entry name" value="Rev_trsase/Diguanyl_cyclase"/>
</dbReference>
<dbReference type="GO" id="GO:0005886">
    <property type="term" value="C:plasma membrane"/>
    <property type="evidence" value="ECO:0007669"/>
    <property type="project" value="TreeGrafter"/>
</dbReference>
<comment type="catalytic activity">
    <reaction evidence="3">
        <text>2 GTP = 3',3'-c-di-GMP + 2 diphosphate</text>
        <dbReference type="Rhea" id="RHEA:24898"/>
        <dbReference type="ChEBI" id="CHEBI:33019"/>
        <dbReference type="ChEBI" id="CHEBI:37565"/>
        <dbReference type="ChEBI" id="CHEBI:58805"/>
        <dbReference type="EC" id="2.7.7.65"/>
    </reaction>
</comment>
<comment type="caution">
    <text evidence="5">The sequence shown here is derived from an EMBL/GenBank/DDBJ whole genome shotgun (WGS) entry which is preliminary data.</text>
</comment>
<keyword evidence="6" id="KW-1185">Reference proteome</keyword>
<comment type="cofactor">
    <cofactor evidence="1">
        <name>Mg(2+)</name>
        <dbReference type="ChEBI" id="CHEBI:18420"/>
    </cofactor>
</comment>
<dbReference type="GO" id="GO:0052621">
    <property type="term" value="F:diguanylate cyclase activity"/>
    <property type="evidence" value="ECO:0007669"/>
    <property type="project" value="UniProtKB-EC"/>
</dbReference>
<dbReference type="GO" id="GO:0043709">
    <property type="term" value="P:cell adhesion involved in single-species biofilm formation"/>
    <property type="evidence" value="ECO:0007669"/>
    <property type="project" value="TreeGrafter"/>
</dbReference>
<dbReference type="Pfam" id="PF00990">
    <property type="entry name" value="GGDEF"/>
    <property type="match status" value="1"/>
</dbReference>
<name>A0A2S7XQ10_9GAMM</name>
<dbReference type="NCBIfam" id="TIGR00254">
    <property type="entry name" value="GGDEF"/>
    <property type="match status" value="1"/>
</dbReference>
<dbReference type="InterPro" id="IPR029787">
    <property type="entry name" value="Nucleotide_cyclase"/>
</dbReference>
<dbReference type="InterPro" id="IPR000160">
    <property type="entry name" value="GGDEF_dom"/>
</dbReference>
<evidence type="ECO:0000313" key="6">
    <source>
        <dbReference type="Proteomes" id="UP000239936"/>
    </source>
</evidence>
<proteinExistence type="predicted"/>
<reference evidence="5 6" key="1">
    <citation type="submission" date="2018-01" db="EMBL/GenBank/DDBJ databases">
        <title>The complete genome sequence of Chromatium okenii LaCa, a purple sulfur bacterium with a turbulent life.</title>
        <authorList>
            <person name="Luedin S.M."/>
            <person name="Liechti N."/>
            <person name="Storelli N."/>
            <person name="Danza F."/>
            <person name="Wittwer M."/>
            <person name="Pothier J.F."/>
            <person name="Tonolla M.A."/>
        </authorList>
    </citation>
    <scope>NUCLEOTIDE SEQUENCE [LARGE SCALE GENOMIC DNA]</scope>
    <source>
        <strain evidence="5 6">LaCa</strain>
    </source>
</reference>
<organism evidence="5 6">
    <name type="scientific">Chromatium okenii</name>
    <dbReference type="NCBI Taxonomy" id="61644"/>
    <lineage>
        <taxon>Bacteria</taxon>
        <taxon>Pseudomonadati</taxon>
        <taxon>Pseudomonadota</taxon>
        <taxon>Gammaproteobacteria</taxon>
        <taxon>Chromatiales</taxon>
        <taxon>Chromatiaceae</taxon>
        <taxon>Chromatium</taxon>
    </lineage>
</organism>
<dbReference type="SUPFAM" id="SSF55073">
    <property type="entry name" value="Nucleotide cyclase"/>
    <property type="match status" value="1"/>
</dbReference>
<dbReference type="EMBL" id="PPGH01000037">
    <property type="protein sequence ID" value="PQJ95643.1"/>
    <property type="molecule type" value="Genomic_DNA"/>
</dbReference>
<evidence type="ECO:0000256" key="3">
    <source>
        <dbReference type="ARBA" id="ARBA00034247"/>
    </source>
</evidence>
<evidence type="ECO:0000256" key="1">
    <source>
        <dbReference type="ARBA" id="ARBA00001946"/>
    </source>
</evidence>
<dbReference type="AlphaFoldDB" id="A0A2S7XQ10"/>
<dbReference type="EC" id="2.7.7.65" evidence="2"/>
<dbReference type="RefSeq" id="WP_105074656.1">
    <property type="nucleotide sequence ID" value="NZ_JAFLKP010000165.1"/>
</dbReference>
<dbReference type="CDD" id="cd01949">
    <property type="entry name" value="GGDEF"/>
    <property type="match status" value="1"/>
</dbReference>
<dbReference type="FunFam" id="3.30.70.270:FF:000001">
    <property type="entry name" value="Diguanylate cyclase domain protein"/>
    <property type="match status" value="1"/>
</dbReference>
<dbReference type="PROSITE" id="PS50887">
    <property type="entry name" value="GGDEF"/>
    <property type="match status" value="1"/>
</dbReference>
<dbReference type="SMART" id="SM00267">
    <property type="entry name" value="GGDEF"/>
    <property type="match status" value="1"/>
</dbReference>
<dbReference type="Proteomes" id="UP000239936">
    <property type="component" value="Unassembled WGS sequence"/>
</dbReference>
<evidence type="ECO:0000313" key="5">
    <source>
        <dbReference type="EMBL" id="PQJ95643.1"/>
    </source>
</evidence>
<dbReference type="InterPro" id="IPR050469">
    <property type="entry name" value="Diguanylate_Cyclase"/>
</dbReference>
<feature type="domain" description="GGDEF" evidence="4">
    <location>
        <begin position="213"/>
        <end position="342"/>
    </location>
</feature>
<protein>
    <recommendedName>
        <fullName evidence="2">diguanylate cyclase</fullName>
        <ecNumber evidence="2">2.7.7.65</ecNumber>
    </recommendedName>
</protein>